<feature type="domain" description="MIR" evidence="17">
    <location>
        <begin position="449"/>
        <end position="505"/>
    </location>
</feature>
<dbReference type="SMART" id="SM00472">
    <property type="entry name" value="MIR"/>
    <property type="match status" value="3"/>
</dbReference>
<comment type="subcellular location">
    <subcellularLocation>
        <location evidence="1 15">Endoplasmic reticulum membrane</location>
        <topology evidence="1 15">Multi-pass membrane protein</topology>
    </subcellularLocation>
</comment>
<keyword evidence="6 15" id="KW-0808">Transferase</keyword>
<keyword evidence="10 15" id="KW-1133">Transmembrane helix</keyword>
<keyword evidence="5 15" id="KW-0328">Glycosyltransferase</keyword>
<feature type="transmembrane region" description="Helical" evidence="15">
    <location>
        <begin position="579"/>
        <end position="600"/>
    </location>
</feature>
<evidence type="ECO:0000256" key="13">
    <source>
        <dbReference type="ARBA" id="ARBA00045085"/>
    </source>
</evidence>
<feature type="transmembrane region" description="Helical" evidence="15">
    <location>
        <begin position="645"/>
        <end position="663"/>
    </location>
</feature>
<feature type="transmembrane region" description="Helical" evidence="15">
    <location>
        <begin position="621"/>
        <end position="639"/>
    </location>
</feature>
<evidence type="ECO:0000256" key="3">
    <source>
        <dbReference type="ARBA" id="ARBA00007222"/>
    </source>
</evidence>
<dbReference type="EMBL" id="SWFS01000202">
    <property type="protein sequence ID" value="KAA8914340.1"/>
    <property type="molecule type" value="Genomic_DNA"/>
</dbReference>
<reference evidence="18" key="1">
    <citation type="journal article" date="2019" name="G3 (Bethesda)">
        <title>Genome Assemblies of Two Rare Opportunistic Yeast Pathogens: Diutina rugosa (syn. Candida rugosa) and Trichomonascus ciferrii (syn. Candida ciferrii).</title>
        <authorList>
            <person name="Mixao V."/>
            <person name="Saus E."/>
            <person name="Hansen A.P."/>
            <person name="Lass-Florl C."/>
            <person name="Gabaldon T."/>
        </authorList>
    </citation>
    <scope>NUCLEOTIDE SEQUENCE</scope>
    <source>
        <strain evidence="18">CBS 4856</strain>
    </source>
</reference>
<name>A0A642VBB8_9ASCO</name>
<dbReference type="PANTHER" id="PTHR10050:SF50">
    <property type="entry name" value="DOLICHYL-PHOSPHATE-MANNOSE--PROTEIN MANNOSYLTRANSFERASE 1-RELATED"/>
    <property type="match status" value="1"/>
</dbReference>
<dbReference type="InterPro" id="IPR016093">
    <property type="entry name" value="MIR_motif"/>
</dbReference>
<feature type="compositionally biased region" description="Acidic residues" evidence="16">
    <location>
        <begin position="764"/>
        <end position="773"/>
    </location>
</feature>
<feature type="domain" description="MIR" evidence="17">
    <location>
        <begin position="380"/>
        <end position="439"/>
    </location>
</feature>
<evidence type="ECO:0000256" key="4">
    <source>
        <dbReference type="ARBA" id="ARBA00012839"/>
    </source>
</evidence>
<feature type="region of interest" description="Disordered" evidence="16">
    <location>
        <begin position="1"/>
        <end position="29"/>
    </location>
</feature>
<evidence type="ECO:0000259" key="17">
    <source>
        <dbReference type="PROSITE" id="PS50919"/>
    </source>
</evidence>
<feature type="transmembrane region" description="Helical" evidence="15">
    <location>
        <begin position="262"/>
        <end position="282"/>
    </location>
</feature>
<dbReference type="SUPFAM" id="SSF82109">
    <property type="entry name" value="MIR domain"/>
    <property type="match status" value="1"/>
</dbReference>
<keyword evidence="11 15" id="KW-0472">Membrane</keyword>
<feature type="compositionally biased region" description="Polar residues" evidence="16">
    <location>
        <begin position="804"/>
        <end position="816"/>
    </location>
</feature>
<dbReference type="PROSITE" id="PS50919">
    <property type="entry name" value="MIR"/>
    <property type="match status" value="3"/>
</dbReference>
<evidence type="ECO:0000256" key="1">
    <source>
        <dbReference type="ARBA" id="ARBA00004477"/>
    </source>
</evidence>
<evidence type="ECO:0000256" key="16">
    <source>
        <dbReference type="SAM" id="MobiDB-lite"/>
    </source>
</evidence>
<evidence type="ECO:0000256" key="15">
    <source>
        <dbReference type="RuleBase" id="RU367007"/>
    </source>
</evidence>
<comment type="pathway">
    <text evidence="2 15">Protein modification; protein glycosylation.</text>
</comment>
<feature type="transmembrane region" description="Helical" evidence="15">
    <location>
        <begin position="675"/>
        <end position="694"/>
    </location>
</feature>
<dbReference type="VEuPathDB" id="FungiDB:TRICI_002937"/>
<comment type="caution">
    <text evidence="18">The sequence shown here is derived from an EMBL/GenBank/DDBJ whole genome shotgun (WGS) entry which is preliminary data.</text>
</comment>
<dbReference type="GO" id="GO:0004169">
    <property type="term" value="F:dolichyl-phosphate-mannose-protein mannosyltransferase activity"/>
    <property type="evidence" value="ECO:0007669"/>
    <property type="project" value="UniProtKB-UniRule"/>
</dbReference>
<comment type="catalytic activity">
    <reaction evidence="14 15">
        <text>a di-trans,poly-cis-dolichyl beta-D-mannosyl phosphate + L-seryl-[protein] = 3-O-(alpha-D-mannosyl)-L-seryl-[protein] + a di-trans,poly-cis-dolichyl phosphate + H(+)</text>
        <dbReference type="Rhea" id="RHEA:17377"/>
        <dbReference type="Rhea" id="RHEA-COMP:9863"/>
        <dbReference type="Rhea" id="RHEA-COMP:13546"/>
        <dbReference type="Rhea" id="RHEA-COMP:19498"/>
        <dbReference type="Rhea" id="RHEA-COMP:19501"/>
        <dbReference type="ChEBI" id="CHEBI:15378"/>
        <dbReference type="ChEBI" id="CHEBI:29999"/>
        <dbReference type="ChEBI" id="CHEBI:57683"/>
        <dbReference type="ChEBI" id="CHEBI:58211"/>
        <dbReference type="ChEBI" id="CHEBI:137321"/>
        <dbReference type="EC" id="2.4.1.109"/>
    </reaction>
</comment>
<accession>A0A642VBB8</accession>
<organism evidence="18 19">
    <name type="scientific">Trichomonascus ciferrii</name>
    <dbReference type="NCBI Taxonomy" id="44093"/>
    <lineage>
        <taxon>Eukaryota</taxon>
        <taxon>Fungi</taxon>
        <taxon>Dikarya</taxon>
        <taxon>Ascomycota</taxon>
        <taxon>Saccharomycotina</taxon>
        <taxon>Dipodascomycetes</taxon>
        <taxon>Dipodascales</taxon>
        <taxon>Trichomonascaceae</taxon>
        <taxon>Trichomonascus</taxon>
        <taxon>Trichomonascus ciferrii complex</taxon>
    </lineage>
</organism>
<keyword evidence="19" id="KW-1185">Reference proteome</keyword>
<evidence type="ECO:0000256" key="14">
    <source>
        <dbReference type="ARBA" id="ARBA00045102"/>
    </source>
</evidence>
<evidence type="ECO:0000256" key="9">
    <source>
        <dbReference type="ARBA" id="ARBA00022824"/>
    </source>
</evidence>
<evidence type="ECO:0000256" key="11">
    <source>
        <dbReference type="ARBA" id="ARBA00023136"/>
    </source>
</evidence>
<keyword evidence="12" id="KW-0325">Glycoprotein</keyword>
<dbReference type="OrthoDB" id="292747at2759"/>
<dbReference type="Pfam" id="PF16192">
    <property type="entry name" value="PMT_4TMC"/>
    <property type="match status" value="1"/>
</dbReference>
<gene>
    <name evidence="18" type="ORF">TRICI_002937</name>
</gene>
<dbReference type="InterPro" id="IPR003342">
    <property type="entry name" value="ArnT-like_N"/>
</dbReference>
<dbReference type="Proteomes" id="UP000761534">
    <property type="component" value="Unassembled WGS sequence"/>
</dbReference>
<comment type="catalytic activity">
    <reaction evidence="13 15">
        <text>a di-trans,poly-cis-dolichyl beta-D-mannosyl phosphate + L-threonyl-[protein] = 3-O-(alpha-D-mannosyl)-L-threonyl-[protein] + a di-trans,poly-cis-dolichyl phosphate + H(+)</text>
        <dbReference type="Rhea" id="RHEA:53396"/>
        <dbReference type="Rhea" id="RHEA-COMP:11060"/>
        <dbReference type="Rhea" id="RHEA-COMP:13547"/>
        <dbReference type="Rhea" id="RHEA-COMP:19498"/>
        <dbReference type="Rhea" id="RHEA-COMP:19501"/>
        <dbReference type="ChEBI" id="CHEBI:15378"/>
        <dbReference type="ChEBI" id="CHEBI:30013"/>
        <dbReference type="ChEBI" id="CHEBI:57683"/>
        <dbReference type="ChEBI" id="CHEBI:58211"/>
        <dbReference type="ChEBI" id="CHEBI:137323"/>
        <dbReference type="EC" id="2.4.1.109"/>
    </reaction>
</comment>
<evidence type="ECO:0000256" key="6">
    <source>
        <dbReference type="ARBA" id="ARBA00022679"/>
    </source>
</evidence>
<dbReference type="Pfam" id="PF02815">
    <property type="entry name" value="MIR"/>
    <property type="match status" value="1"/>
</dbReference>
<evidence type="ECO:0000256" key="7">
    <source>
        <dbReference type="ARBA" id="ARBA00022692"/>
    </source>
</evidence>
<dbReference type="FunFam" id="2.80.10.50:FF:000034">
    <property type="entry name" value="Dolichyl-phosphate-mannose-protein mannosyltransferase 1"/>
    <property type="match status" value="1"/>
</dbReference>
<proteinExistence type="inferred from homology"/>
<comment type="function">
    <text evidence="15">Transfers mannose from Dol-P-mannose to Ser or Thr residues on proteins.</text>
</comment>
<keyword evidence="9 15" id="KW-0256">Endoplasmic reticulum</keyword>
<dbReference type="Pfam" id="PF02366">
    <property type="entry name" value="PMT"/>
    <property type="match status" value="1"/>
</dbReference>
<feature type="transmembrane region" description="Helical" evidence="15">
    <location>
        <begin position="123"/>
        <end position="144"/>
    </location>
</feature>
<evidence type="ECO:0000256" key="8">
    <source>
        <dbReference type="ARBA" id="ARBA00022737"/>
    </source>
</evidence>
<comment type="similarity">
    <text evidence="3 15">Belongs to the glycosyltransferase 39 family.</text>
</comment>
<dbReference type="InterPro" id="IPR027005">
    <property type="entry name" value="PMT-like"/>
</dbReference>
<sequence length="871" mass="99501">MSGGKGKTTKEKGGPGYRVTTPGPTQAKDRSLSRRDFVLLFSVTLLAVGVRYYKLYQPSSVVFDEVHFGGFARKYIIGRFFMDVHPPLAKMLYAVVGYLAGYDGEFEFKNIGLDYIGPGVPYVAMRMLPATLGILTIMLSYATLRASGCRPLIAAFGSGLVTIDNALTTQSRYILLDSPLLFFIAITAYGFKKFENEVPFTKDWFRYLLLTGLGLGATVSSKWVGLFTIGWVGLLTLYQLWWLLGDLSVTPKNFAKQFMARAVFLIGIPVTFYVLMFALHFICVVNDGDGASFMSPEFQSTLQHTKLGQKVPADIAFGSEITLRHLNTQGGYLHSHEHMYETGSKQQQITLYPHKDENNIWVIENITAPEPGNEFESNPPVFIEDGAVVRLRHKQTSRRLHSHDHRPPISEQDHHNEVSAYGYEGFEGDANDNFRVEILEKYSEKGVASSRLRTVQTKFRLVHTITGCTLFSHSVKLPKWAYEQQEVTCIKGGTLPNTIWFAEENYHPQLGEDAEKVTYRTPSFWSKFFELNKVMWRVNAGLTETHTWESRPESWPLLKRGINFWVKDHRQVYLLGNGVVWWTMTALIVAYVIFKGIWVLRWQRGYNDFADDANFSKFDSGFGSYLLGWALHYFPSYLMARQLFLHHYLGSLYFGILAVAQFWEFLVSKFLRNKIVSTLFTVLFFVASGAWFVWYSPLIYGSPWTKELCEKSKFLDMDFDCNSFFETYEEYKHYIPEDARPPAEEQKPTDEEEVVTVTETEYMEVPEGEEQQGDQEPKPADDGLTSETDSDEQQNLISEKPSEPLTTDIISGNPVNQEHKVEYRDANGNILEPEEVDRLIQEGVIEVETKHETVNKFRGDDGIETKQTVRN</sequence>
<dbReference type="EC" id="2.4.1.109" evidence="4 15"/>
<evidence type="ECO:0000256" key="12">
    <source>
        <dbReference type="ARBA" id="ARBA00023180"/>
    </source>
</evidence>
<keyword evidence="7 15" id="KW-0812">Transmembrane</keyword>
<evidence type="ECO:0000256" key="5">
    <source>
        <dbReference type="ARBA" id="ARBA00022676"/>
    </source>
</evidence>
<feature type="transmembrane region" description="Helical" evidence="15">
    <location>
        <begin position="173"/>
        <end position="192"/>
    </location>
</feature>
<dbReference type="Gene3D" id="2.80.10.50">
    <property type="match status" value="1"/>
</dbReference>
<dbReference type="UniPathway" id="UPA00378"/>
<evidence type="ECO:0000256" key="10">
    <source>
        <dbReference type="ARBA" id="ARBA00022989"/>
    </source>
</evidence>
<keyword evidence="8" id="KW-0677">Repeat</keyword>
<dbReference type="AlphaFoldDB" id="A0A642VBB8"/>
<feature type="region of interest" description="Disordered" evidence="16">
    <location>
        <begin position="764"/>
        <end position="818"/>
    </location>
</feature>
<evidence type="ECO:0000313" key="18">
    <source>
        <dbReference type="EMBL" id="KAA8914340.1"/>
    </source>
</evidence>
<dbReference type="GO" id="GO:0031502">
    <property type="term" value="C:dolichyl-phosphate-mannose-protein mannosyltransferase complex"/>
    <property type="evidence" value="ECO:0007669"/>
    <property type="project" value="UniProtKB-ARBA"/>
</dbReference>
<feature type="domain" description="MIR" evidence="17">
    <location>
        <begin position="312"/>
        <end position="366"/>
    </location>
</feature>
<feature type="transmembrane region" description="Helical" evidence="15">
    <location>
        <begin position="229"/>
        <end position="250"/>
    </location>
</feature>
<evidence type="ECO:0000256" key="2">
    <source>
        <dbReference type="ARBA" id="ARBA00004922"/>
    </source>
</evidence>
<dbReference type="InterPro" id="IPR036300">
    <property type="entry name" value="MIR_dom_sf"/>
</dbReference>
<evidence type="ECO:0000313" key="19">
    <source>
        <dbReference type="Proteomes" id="UP000761534"/>
    </source>
</evidence>
<dbReference type="InterPro" id="IPR032421">
    <property type="entry name" value="PMT_4TMC"/>
</dbReference>
<dbReference type="CDD" id="cd23283">
    <property type="entry name" value="beta-trefoil_MIR_PMT1-like"/>
    <property type="match status" value="1"/>
</dbReference>
<dbReference type="PANTHER" id="PTHR10050">
    <property type="entry name" value="DOLICHYL-PHOSPHATE-MANNOSE--PROTEIN MANNOSYLTRANSFERASE"/>
    <property type="match status" value="1"/>
</dbReference>
<protein>
    <recommendedName>
        <fullName evidence="4 15">Dolichyl-phosphate-mannose--protein mannosyltransferase</fullName>
        <ecNumber evidence="4 15">2.4.1.109</ecNumber>
    </recommendedName>
</protein>